<comment type="caution">
    <text evidence="2">The sequence shown here is derived from an EMBL/GenBank/DDBJ whole genome shotgun (WGS) entry which is preliminary data.</text>
</comment>
<proteinExistence type="predicted"/>
<keyword evidence="1" id="KW-1133">Transmembrane helix</keyword>
<evidence type="ECO:0000313" key="2">
    <source>
        <dbReference type="EMBL" id="GEP72240.1"/>
    </source>
</evidence>
<feature type="transmembrane region" description="Helical" evidence="1">
    <location>
        <begin position="70"/>
        <end position="93"/>
    </location>
</feature>
<dbReference type="STRING" id="1423795.FD12_GL000671"/>
<dbReference type="Proteomes" id="UP000321569">
    <property type="component" value="Unassembled WGS sequence"/>
</dbReference>
<dbReference type="AlphaFoldDB" id="A0A512PM22"/>
<sequence length="127" mass="14016">MDIKLISAIIIISLALVFYTIGVFSERKAGVLKLKHLIYFGLGLLFDTTGTTIMSSIANATATTTPQLHLVTGIAAIVLMAFHFVWAGYVLFMGRSKSKVNFHKFSLMVWIFWLVPYLAGLVIGMSN</sequence>
<keyword evidence="1" id="KW-0472">Membrane</keyword>
<feature type="transmembrane region" description="Helical" evidence="1">
    <location>
        <begin position="37"/>
        <end position="58"/>
    </location>
</feature>
<dbReference type="RefSeq" id="WP_054747715.1">
    <property type="nucleotide sequence ID" value="NZ_BKAM01000012.1"/>
</dbReference>
<organism evidence="2 3">
    <name type="scientific">Lentilactobacillus rapi</name>
    <dbReference type="NCBI Taxonomy" id="481723"/>
    <lineage>
        <taxon>Bacteria</taxon>
        <taxon>Bacillati</taxon>
        <taxon>Bacillota</taxon>
        <taxon>Bacilli</taxon>
        <taxon>Lactobacillales</taxon>
        <taxon>Lactobacillaceae</taxon>
        <taxon>Lentilactobacillus</taxon>
    </lineage>
</organism>
<dbReference type="InterPro" id="IPR023813">
    <property type="entry name" value="HsmA-like"/>
</dbReference>
<protein>
    <submittedName>
        <fullName evidence="2">Membrane protein</fullName>
    </submittedName>
</protein>
<evidence type="ECO:0000256" key="1">
    <source>
        <dbReference type="SAM" id="Phobius"/>
    </source>
</evidence>
<dbReference type="OrthoDB" id="5396526at2"/>
<name>A0A512PM22_9LACO</name>
<accession>A0A512PM22</accession>
<reference evidence="2 3" key="1">
    <citation type="submission" date="2019-07" db="EMBL/GenBank/DDBJ databases">
        <title>Whole genome shotgun sequence of Lactobacillus rapi NBRC 109618.</title>
        <authorList>
            <person name="Hosoyama A."/>
            <person name="Uohara A."/>
            <person name="Ohji S."/>
            <person name="Ichikawa N."/>
        </authorList>
    </citation>
    <scope>NUCLEOTIDE SEQUENCE [LARGE SCALE GENOMIC DNA]</scope>
    <source>
        <strain evidence="2 3">NBRC 109618</strain>
    </source>
</reference>
<gene>
    <name evidence="2" type="ORF">LRA02_11080</name>
</gene>
<keyword evidence="1" id="KW-0812">Transmembrane</keyword>
<feature type="transmembrane region" description="Helical" evidence="1">
    <location>
        <begin position="105"/>
        <end position="125"/>
    </location>
</feature>
<dbReference type="EMBL" id="BKAM01000012">
    <property type="protein sequence ID" value="GEP72240.1"/>
    <property type="molecule type" value="Genomic_DNA"/>
</dbReference>
<feature type="transmembrane region" description="Helical" evidence="1">
    <location>
        <begin position="6"/>
        <end position="25"/>
    </location>
</feature>
<dbReference type="NCBIfam" id="TIGR03987">
    <property type="entry name" value="HsmA family protein"/>
    <property type="match status" value="1"/>
</dbReference>
<evidence type="ECO:0000313" key="3">
    <source>
        <dbReference type="Proteomes" id="UP000321569"/>
    </source>
</evidence>